<proteinExistence type="predicted"/>
<evidence type="ECO:0000313" key="2">
    <source>
        <dbReference type="Proteomes" id="UP001500604"/>
    </source>
</evidence>
<protein>
    <submittedName>
        <fullName evidence="1">Uncharacterized protein</fullName>
    </submittedName>
</protein>
<reference evidence="2" key="1">
    <citation type="journal article" date="2019" name="Int. J. Syst. Evol. Microbiol.">
        <title>The Global Catalogue of Microorganisms (GCM) 10K type strain sequencing project: providing services to taxonomists for standard genome sequencing and annotation.</title>
        <authorList>
            <consortium name="The Broad Institute Genomics Platform"/>
            <consortium name="The Broad Institute Genome Sequencing Center for Infectious Disease"/>
            <person name="Wu L."/>
            <person name="Ma J."/>
        </authorList>
    </citation>
    <scope>NUCLEOTIDE SEQUENCE [LARGE SCALE GENOMIC DNA]</scope>
    <source>
        <strain evidence="2">JCM 17805</strain>
    </source>
</reference>
<accession>A0ABP8UXN2</accession>
<dbReference type="EMBL" id="BAABFL010000065">
    <property type="protein sequence ID" value="GAA4648372.1"/>
    <property type="molecule type" value="Genomic_DNA"/>
</dbReference>
<comment type="caution">
    <text evidence="1">The sequence shown here is derived from an EMBL/GenBank/DDBJ whole genome shotgun (WGS) entry which is preliminary data.</text>
</comment>
<gene>
    <name evidence="1" type="ORF">GCM10023116_06390</name>
</gene>
<name>A0ABP8UXN2_9GAMM</name>
<evidence type="ECO:0000313" key="1">
    <source>
        <dbReference type="EMBL" id="GAA4648372.1"/>
    </source>
</evidence>
<keyword evidence="2" id="KW-1185">Reference proteome</keyword>
<organism evidence="1 2">
    <name type="scientific">Kistimonas scapharcae</name>
    <dbReference type="NCBI Taxonomy" id="1036133"/>
    <lineage>
        <taxon>Bacteria</taxon>
        <taxon>Pseudomonadati</taxon>
        <taxon>Pseudomonadota</taxon>
        <taxon>Gammaproteobacteria</taxon>
        <taxon>Oceanospirillales</taxon>
        <taxon>Endozoicomonadaceae</taxon>
        <taxon>Kistimonas</taxon>
    </lineage>
</organism>
<dbReference type="Proteomes" id="UP001500604">
    <property type="component" value="Unassembled WGS sequence"/>
</dbReference>
<sequence>MARRVDKVELVDLTILSGVIQRYTLSLDGDTTFALKLHRVEHLLLHFPITQTTTMLDEPVSQRRFSVVNMGDDRKISNMS</sequence>